<protein>
    <submittedName>
        <fullName evidence="1">Uncharacterized protein</fullName>
    </submittedName>
</protein>
<name>A0A0C9Y9I8_9AGAM</name>
<proteinExistence type="predicted"/>
<evidence type="ECO:0000313" key="2">
    <source>
        <dbReference type="Proteomes" id="UP000054018"/>
    </source>
</evidence>
<dbReference type="HOGENOM" id="CLU_2387041_0_0_1"/>
<keyword evidence="2" id="KW-1185">Reference proteome</keyword>
<reference evidence="1 2" key="1">
    <citation type="submission" date="2014-04" db="EMBL/GenBank/DDBJ databases">
        <authorList>
            <consortium name="DOE Joint Genome Institute"/>
            <person name="Kuo A."/>
            <person name="Kohler A."/>
            <person name="Costa M.D."/>
            <person name="Nagy L.G."/>
            <person name="Floudas D."/>
            <person name="Copeland A."/>
            <person name="Barry K.W."/>
            <person name="Cichocki N."/>
            <person name="Veneault-Fourrey C."/>
            <person name="LaButti K."/>
            <person name="Lindquist E.A."/>
            <person name="Lipzen A."/>
            <person name="Lundell T."/>
            <person name="Morin E."/>
            <person name="Murat C."/>
            <person name="Sun H."/>
            <person name="Tunlid A."/>
            <person name="Henrissat B."/>
            <person name="Grigoriev I.V."/>
            <person name="Hibbett D.S."/>
            <person name="Martin F."/>
            <person name="Nordberg H.P."/>
            <person name="Cantor M.N."/>
            <person name="Hua S.X."/>
        </authorList>
    </citation>
    <scope>NUCLEOTIDE SEQUENCE [LARGE SCALE GENOMIC DNA]</scope>
    <source>
        <strain evidence="1 2">441</strain>
    </source>
</reference>
<sequence length="94" mass="10701">MCLLDAVCPSMIEESHFVFRPPRTFSPTQQSGRLLSFPSLWFFLCNNSLTNCNCVSRFGTPFHTRRKRPAQNHASISSLTTTLHVKVVNRNEGM</sequence>
<dbReference type="EMBL" id="KN834475">
    <property type="protein sequence ID" value="KIK10694.1"/>
    <property type="molecule type" value="Genomic_DNA"/>
</dbReference>
<evidence type="ECO:0000313" key="1">
    <source>
        <dbReference type="EMBL" id="KIK10694.1"/>
    </source>
</evidence>
<reference evidence="2" key="2">
    <citation type="submission" date="2015-01" db="EMBL/GenBank/DDBJ databases">
        <title>Evolutionary Origins and Diversification of the Mycorrhizal Mutualists.</title>
        <authorList>
            <consortium name="DOE Joint Genome Institute"/>
            <consortium name="Mycorrhizal Genomics Consortium"/>
            <person name="Kohler A."/>
            <person name="Kuo A."/>
            <person name="Nagy L.G."/>
            <person name="Floudas D."/>
            <person name="Copeland A."/>
            <person name="Barry K.W."/>
            <person name="Cichocki N."/>
            <person name="Veneault-Fourrey C."/>
            <person name="LaButti K."/>
            <person name="Lindquist E.A."/>
            <person name="Lipzen A."/>
            <person name="Lundell T."/>
            <person name="Morin E."/>
            <person name="Murat C."/>
            <person name="Riley R."/>
            <person name="Ohm R."/>
            <person name="Sun H."/>
            <person name="Tunlid A."/>
            <person name="Henrissat B."/>
            <person name="Grigoriev I.V."/>
            <person name="Hibbett D.S."/>
            <person name="Martin F."/>
        </authorList>
    </citation>
    <scope>NUCLEOTIDE SEQUENCE [LARGE SCALE GENOMIC DNA]</scope>
    <source>
        <strain evidence="2">441</strain>
    </source>
</reference>
<accession>A0A0C9Y9I8</accession>
<dbReference type="AlphaFoldDB" id="A0A0C9Y9I8"/>
<gene>
    <name evidence="1" type="ORF">PISMIDRAFT_579143</name>
</gene>
<organism evidence="1 2">
    <name type="scientific">Pisolithus microcarpus 441</name>
    <dbReference type="NCBI Taxonomy" id="765257"/>
    <lineage>
        <taxon>Eukaryota</taxon>
        <taxon>Fungi</taxon>
        <taxon>Dikarya</taxon>
        <taxon>Basidiomycota</taxon>
        <taxon>Agaricomycotina</taxon>
        <taxon>Agaricomycetes</taxon>
        <taxon>Agaricomycetidae</taxon>
        <taxon>Boletales</taxon>
        <taxon>Sclerodermatineae</taxon>
        <taxon>Pisolithaceae</taxon>
        <taxon>Pisolithus</taxon>
    </lineage>
</organism>
<dbReference type="Proteomes" id="UP000054018">
    <property type="component" value="Unassembled WGS sequence"/>
</dbReference>